<dbReference type="SUPFAM" id="SSF81653">
    <property type="entry name" value="Calcium ATPase, transduction domain A"/>
    <property type="match status" value="1"/>
</dbReference>
<reference evidence="6" key="1">
    <citation type="submission" date="2015-04" db="EMBL/GenBank/DDBJ databases">
        <title>The genome sequence of the plant pathogenic Rhizarian Plasmodiophora brassicae reveals insights in its biotrophic life cycle and the origin of chitin synthesis.</title>
        <authorList>
            <person name="Schwelm A."/>
            <person name="Fogelqvist J."/>
            <person name="Knaust A."/>
            <person name="Julke S."/>
            <person name="Lilja T."/>
            <person name="Dhandapani V."/>
            <person name="Bonilla-Rosso G."/>
            <person name="Karlsson M."/>
            <person name="Shevchenko A."/>
            <person name="Choi S.R."/>
            <person name="Kim H.G."/>
            <person name="Park J.Y."/>
            <person name="Lim Y.P."/>
            <person name="Ludwig-Muller J."/>
            <person name="Dixelius C."/>
        </authorList>
    </citation>
    <scope>NUCLEOTIDE SEQUENCE</scope>
    <source>
        <tissue evidence="6">Potato root galls</tissue>
    </source>
</reference>
<dbReference type="Gene3D" id="1.20.1110.10">
    <property type="entry name" value="Calcium-transporting ATPase, transmembrane domain"/>
    <property type="match status" value="1"/>
</dbReference>
<dbReference type="GO" id="GO:0030007">
    <property type="term" value="P:intracellular potassium ion homeostasis"/>
    <property type="evidence" value="ECO:0007669"/>
    <property type="project" value="TreeGrafter"/>
</dbReference>
<dbReference type="EMBL" id="HACM01000034">
    <property type="protein sequence ID" value="CRZ00476.1"/>
    <property type="molecule type" value="Transcribed_RNA"/>
</dbReference>
<comment type="subcellular location">
    <subcellularLocation>
        <location evidence="1">Cell membrane</location>
        <topology evidence="1">Multi-pass membrane protein</topology>
    </subcellularLocation>
</comment>
<sequence>MQARGNRSMNKSKAHASPYNEHSMTVAQLREKFSTSINEERPETSQGLTRDQASRRLAEQGRNELTPPKQITMLERLFAILFKDAFMVMLEGASALGFIAFALTPDDPSNLVGPKKFCVFCPLYLFSSKTYCYFFRLFSVVKPLTMALVIPIPTYAVVFLQYMACALIAIIALTSGLTLFQEGQASDVMSGFQNMMPANTLALRDGARVRISAATLVTGDIVVLGTGDKIPADRSAPRPSPNRPSSWKLTTWCSAGRWLWKEPVSGSLSERVTVVWLGRSRPWHPRPRTRNRRWNWRSFASSS</sequence>
<feature type="region of interest" description="Disordered" evidence="3">
    <location>
        <begin position="1"/>
        <end position="53"/>
    </location>
</feature>
<dbReference type="GO" id="GO:1902600">
    <property type="term" value="P:proton transmembrane transport"/>
    <property type="evidence" value="ECO:0007669"/>
    <property type="project" value="TreeGrafter"/>
</dbReference>
<dbReference type="GO" id="GO:1990573">
    <property type="term" value="P:potassium ion import across plasma membrane"/>
    <property type="evidence" value="ECO:0007669"/>
    <property type="project" value="TreeGrafter"/>
</dbReference>
<keyword evidence="2" id="KW-1003">Cell membrane</keyword>
<evidence type="ECO:0000256" key="3">
    <source>
        <dbReference type="SAM" id="MobiDB-lite"/>
    </source>
</evidence>
<evidence type="ECO:0000256" key="1">
    <source>
        <dbReference type="ARBA" id="ARBA00004651"/>
    </source>
</evidence>
<dbReference type="InterPro" id="IPR008250">
    <property type="entry name" value="ATPase_P-typ_transduc_dom_A_sf"/>
</dbReference>
<feature type="transmembrane region" description="Helical" evidence="4">
    <location>
        <begin position="77"/>
        <end position="103"/>
    </location>
</feature>
<dbReference type="SUPFAM" id="SSF81665">
    <property type="entry name" value="Calcium ATPase, transmembrane domain M"/>
    <property type="match status" value="1"/>
</dbReference>
<dbReference type="InterPro" id="IPR004014">
    <property type="entry name" value="ATPase_P-typ_cation-transptr_N"/>
</dbReference>
<feature type="compositionally biased region" description="Polar residues" evidence="3">
    <location>
        <begin position="1"/>
        <end position="11"/>
    </location>
</feature>
<proteinExistence type="predicted"/>
<name>A0A0H5QGP5_9EUKA</name>
<keyword evidence="4" id="KW-1133">Transmembrane helix</keyword>
<evidence type="ECO:0000313" key="6">
    <source>
        <dbReference type="EMBL" id="CRZ00476.1"/>
    </source>
</evidence>
<accession>A0A0H5QGP5</accession>
<dbReference type="PANTHER" id="PTHR43294">
    <property type="entry name" value="SODIUM/POTASSIUM-TRANSPORTING ATPASE SUBUNIT ALPHA"/>
    <property type="match status" value="1"/>
</dbReference>
<dbReference type="GO" id="GO:0005886">
    <property type="term" value="C:plasma membrane"/>
    <property type="evidence" value="ECO:0007669"/>
    <property type="project" value="UniProtKB-SubCell"/>
</dbReference>
<dbReference type="AlphaFoldDB" id="A0A0H5QGP5"/>
<dbReference type="GO" id="GO:0005391">
    <property type="term" value="F:P-type sodium:potassium-exchanging transporter activity"/>
    <property type="evidence" value="ECO:0007669"/>
    <property type="project" value="TreeGrafter"/>
</dbReference>
<dbReference type="InterPro" id="IPR059000">
    <property type="entry name" value="ATPase_P-type_domA"/>
</dbReference>
<evidence type="ECO:0000256" key="2">
    <source>
        <dbReference type="ARBA" id="ARBA00022475"/>
    </source>
</evidence>
<dbReference type="Pfam" id="PF00122">
    <property type="entry name" value="E1-E2_ATPase"/>
    <property type="match status" value="1"/>
</dbReference>
<organism evidence="6">
    <name type="scientific">Spongospora subterranea</name>
    <dbReference type="NCBI Taxonomy" id="70186"/>
    <lineage>
        <taxon>Eukaryota</taxon>
        <taxon>Sar</taxon>
        <taxon>Rhizaria</taxon>
        <taxon>Endomyxa</taxon>
        <taxon>Phytomyxea</taxon>
        <taxon>Plasmodiophorida</taxon>
        <taxon>Plasmodiophoridae</taxon>
        <taxon>Spongospora</taxon>
    </lineage>
</organism>
<dbReference type="Pfam" id="PF00690">
    <property type="entry name" value="Cation_ATPase_N"/>
    <property type="match status" value="1"/>
</dbReference>
<evidence type="ECO:0000256" key="4">
    <source>
        <dbReference type="SAM" id="Phobius"/>
    </source>
</evidence>
<dbReference type="Gene3D" id="2.70.150.10">
    <property type="entry name" value="Calcium-transporting ATPase, cytoplasmic transduction domain A"/>
    <property type="match status" value="1"/>
</dbReference>
<dbReference type="InterPro" id="IPR023298">
    <property type="entry name" value="ATPase_P-typ_TM_dom_sf"/>
</dbReference>
<dbReference type="PANTHER" id="PTHR43294:SF21">
    <property type="entry name" value="CATION TRANSPORTING ATPASE"/>
    <property type="match status" value="1"/>
</dbReference>
<dbReference type="GO" id="GO:0006883">
    <property type="term" value="P:intracellular sodium ion homeostasis"/>
    <property type="evidence" value="ECO:0007669"/>
    <property type="project" value="TreeGrafter"/>
</dbReference>
<evidence type="ECO:0000259" key="5">
    <source>
        <dbReference type="SMART" id="SM00831"/>
    </source>
</evidence>
<dbReference type="GO" id="GO:0036376">
    <property type="term" value="P:sodium ion export across plasma membrane"/>
    <property type="evidence" value="ECO:0007669"/>
    <property type="project" value="TreeGrafter"/>
</dbReference>
<dbReference type="InterPro" id="IPR050510">
    <property type="entry name" value="Cation_transp_ATPase_P-type"/>
</dbReference>
<feature type="transmembrane region" description="Helical" evidence="4">
    <location>
        <begin position="159"/>
        <end position="180"/>
    </location>
</feature>
<keyword evidence="4" id="KW-0812">Transmembrane</keyword>
<protein>
    <recommendedName>
        <fullName evidence="5">Cation-transporting P-type ATPase N-terminal domain-containing protein</fullName>
    </recommendedName>
</protein>
<feature type="domain" description="Cation-transporting P-type ATPase N-terminal" evidence="5">
    <location>
        <begin position="20"/>
        <end position="102"/>
    </location>
</feature>
<feature type="compositionally biased region" description="Basic and acidic residues" evidence="3">
    <location>
        <begin position="29"/>
        <end position="43"/>
    </location>
</feature>
<dbReference type="SMART" id="SM00831">
    <property type="entry name" value="Cation_ATPase_N"/>
    <property type="match status" value="1"/>
</dbReference>
<keyword evidence="4" id="KW-0472">Membrane</keyword>